<proteinExistence type="predicted"/>
<comment type="caution">
    <text evidence="1">The sequence shown here is derived from an EMBL/GenBank/DDBJ whole genome shotgun (WGS) entry which is preliminary data.</text>
</comment>
<protein>
    <submittedName>
        <fullName evidence="1">Uncharacterized protein</fullName>
    </submittedName>
</protein>
<accession>A0A4V6P8M0</accession>
<evidence type="ECO:0000313" key="2">
    <source>
        <dbReference type="Proteomes" id="UP000295706"/>
    </source>
</evidence>
<dbReference type="EMBL" id="SMJU01000008">
    <property type="protein sequence ID" value="TDB64005.1"/>
    <property type="molecule type" value="Genomic_DNA"/>
</dbReference>
<dbReference type="AlphaFoldDB" id="A0A4V6P8M0"/>
<dbReference type="RefSeq" id="WP_132118582.1">
    <property type="nucleotide sequence ID" value="NZ_SMJU01000008.1"/>
</dbReference>
<organism evidence="1 2">
    <name type="scientific">Arundinibacter roseus</name>
    <dbReference type="NCBI Taxonomy" id="2070510"/>
    <lineage>
        <taxon>Bacteria</taxon>
        <taxon>Pseudomonadati</taxon>
        <taxon>Bacteroidota</taxon>
        <taxon>Cytophagia</taxon>
        <taxon>Cytophagales</taxon>
        <taxon>Spirosomataceae</taxon>
        <taxon>Arundinibacter</taxon>
    </lineage>
</organism>
<name>A0A4V6P8M0_9BACT</name>
<gene>
    <name evidence="1" type="ORF">EZE20_13755</name>
</gene>
<dbReference type="OrthoDB" id="935433at2"/>
<dbReference type="Proteomes" id="UP000295706">
    <property type="component" value="Unassembled WGS sequence"/>
</dbReference>
<reference evidence="1 2" key="1">
    <citation type="submission" date="2019-02" db="EMBL/GenBank/DDBJ databases">
        <title>Arundinibacter roseus gen. nov., sp. nov., a new member of the family Cytophagaceae.</title>
        <authorList>
            <person name="Szuroczki S."/>
            <person name="Khayer B."/>
            <person name="Sproer C."/>
            <person name="Toumi M."/>
            <person name="Szabo A."/>
            <person name="Felfoldi T."/>
            <person name="Schumann P."/>
            <person name="Toth E."/>
        </authorList>
    </citation>
    <scope>NUCLEOTIDE SEQUENCE [LARGE SCALE GENOMIC DNA]</scope>
    <source>
        <strain evidence="1 2">DMA-k-7a</strain>
    </source>
</reference>
<evidence type="ECO:0000313" key="1">
    <source>
        <dbReference type="EMBL" id="TDB64005.1"/>
    </source>
</evidence>
<keyword evidence="2" id="KW-1185">Reference proteome</keyword>
<sequence length="237" mass="26407">MAKRLPKNQLPLDFSVRGDRMILALGQVESQRAAHGIFEELLAGNWLIEPAGEMADVSSAQDIIRQLGAKLPFPEVVKVAQLHSAPADFLGFAALFRQKGWVFVNALADANERYYHTYLLTSALGLYPSYPAPESMAQRAEQLVFQSLLPVQDVRSFFHEGITRLPGYLAADIADFFKVPFAIVLKRALQTNIITDEQFRHFMTVRPVHTHKPSELFLAPEGGIDDLEAQLFGAADE</sequence>